<organism evidence="2 3">
    <name type="scientific">Phyllosticta capitalensis</name>
    <dbReference type="NCBI Taxonomy" id="121624"/>
    <lineage>
        <taxon>Eukaryota</taxon>
        <taxon>Fungi</taxon>
        <taxon>Dikarya</taxon>
        <taxon>Ascomycota</taxon>
        <taxon>Pezizomycotina</taxon>
        <taxon>Dothideomycetes</taxon>
        <taxon>Dothideomycetes incertae sedis</taxon>
        <taxon>Botryosphaeriales</taxon>
        <taxon>Phyllostictaceae</taxon>
        <taxon>Phyllosticta</taxon>
    </lineage>
</organism>
<protein>
    <submittedName>
        <fullName evidence="2">Uncharacterized protein</fullName>
    </submittedName>
</protein>
<dbReference type="Proteomes" id="UP001492380">
    <property type="component" value="Unassembled WGS sequence"/>
</dbReference>
<feature type="region of interest" description="Disordered" evidence="1">
    <location>
        <begin position="316"/>
        <end position="406"/>
    </location>
</feature>
<feature type="region of interest" description="Disordered" evidence="1">
    <location>
        <begin position="1"/>
        <end position="31"/>
    </location>
</feature>
<gene>
    <name evidence="2" type="ORF">HDK90DRAFT_514714</name>
</gene>
<feature type="compositionally biased region" description="Polar residues" evidence="1">
    <location>
        <begin position="251"/>
        <end position="264"/>
    </location>
</feature>
<sequence length="570" mass="63057">MGLELWSYSNDTAPKASATKRDASAEARSPIRRRNAPAVIRRTIDLRRLPSTTFISPSVRDALRAAEISRRPRSVDVVDTPDVLESDRPSYLVPTARERDATSSRLLLGMELSSRPPRDSYSRSLDENSRTYDRNGATRTTSTGSLLRRARPLRDNDDVGRPDAALIAAARRARAATDAMADARQASRRDFRRLENEYNARNERNWARINARIRSTGRPNRLPIPDAPDFPPLRRMGRRQVTDGPMPPSGLRQSTLRDSWSPTNVDGLGDRERSISSPPSPPSDHWETMLTTITPDAHLPSADSSFTSAAASASFSTSNTTSQTGTQSSRSASDGSTPTELTEPSIDRSYEEQLICETEDDVDSDGVDPPWAFRRARLPDDESGNRPWATAPSPPARDPSRYPGAHSRLRGIANIIRNYEPSGSRSQSPRSGNDAGVNRPAGSLENDDRRDSAIIVSRPGSTRNSQDRQEAEIFPAGGERYSIYRMSPTTYMAHATNEAELEELLERPAELDDEEEYDADLIEHLLPTFEDEEPAASMEAARARRRAERAAAAERAVGARLSERPVADEI</sequence>
<name>A0ABR1YBF0_9PEZI</name>
<feature type="compositionally biased region" description="Low complexity" evidence="1">
    <location>
        <begin position="316"/>
        <end position="333"/>
    </location>
</feature>
<feature type="compositionally biased region" description="Acidic residues" evidence="1">
    <location>
        <begin position="357"/>
        <end position="366"/>
    </location>
</feature>
<evidence type="ECO:0000313" key="2">
    <source>
        <dbReference type="EMBL" id="KAK8224525.1"/>
    </source>
</evidence>
<feature type="compositionally biased region" description="Low complexity" evidence="1">
    <location>
        <begin position="421"/>
        <end position="432"/>
    </location>
</feature>
<reference evidence="2 3" key="1">
    <citation type="submission" date="2024-04" db="EMBL/GenBank/DDBJ databases">
        <title>Phyllosticta paracitricarpa is synonymous to the EU quarantine fungus P. citricarpa based on phylogenomic analyses.</title>
        <authorList>
            <consortium name="Lawrence Berkeley National Laboratory"/>
            <person name="Van Ingen-Buijs V.A."/>
            <person name="Van Westerhoven A.C."/>
            <person name="Haridas S."/>
            <person name="Skiadas P."/>
            <person name="Martin F."/>
            <person name="Groenewald J.Z."/>
            <person name="Crous P.W."/>
            <person name="Seidl M.F."/>
        </authorList>
    </citation>
    <scope>NUCLEOTIDE SEQUENCE [LARGE SCALE GENOMIC DNA]</scope>
    <source>
        <strain evidence="2 3">CBS 123374</strain>
    </source>
</reference>
<feature type="compositionally biased region" description="Low complexity" evidence="1">
    <location>
        <begin position="137"/>
        <end position="147"/>
    </location>
</feature>
<dbReference type="EMBL" id="JBBWRZ010000012">
    <property type="protein sequence ID" value="KAK8224525.1"/>
    <property type="molecule type" value="Genomic_DNA"/>
</dbReference>
<accession>A0ABR1YBF0</accession>
<feature type="compositionally biased region" description="Basic and acidic residues" evidence="1">
    <location>
        <begin position="116"/>
        <end position="133"/>
    </location>
</feature>
<evidence type="ECO:0000313" key="3">
    <source>
        <dbReference type="Proteomes" id="UP001492380"/>
    </source>
</evidence>
<feature type="region of interest" description="Disordered" evidence="1">
    <location>
        <begin position="216"/>
        <end position="288"/>
    </location>
</feature>
<evidence type="ECO:0000256" key="1">
    <source>
        <dbReference type="SAM" id="MobiDB-lite"/>
    </source>
</evidence>
<proteinExistence type="predicted"/>
<comment type="caution">
    <text evidence="2">The sequence shown here is derived from an EMBL/GenBank/DDBJ whole genome shotgun (WGS) entry which is preliminary data.</text>
</comment>
<feature type="region of interest" description="Disordered" evidence="1">
    <location>
        <begin position="419"/>
        <end position="469"/>
    </location>
</feature>
<feature type="region of interest" description="Disordered" evidence="1">
    <location>
        <begin position="104"/>
        <end position="160"/>
    </location>
</feature>
<keyword evidence="3" id="KW-1185">Reference proteome</keyword>